<dbReference type="PANTHER" id="PTHR11635">
    <property type="entry name" value="CAMP-DEPENDENT PROTEIN KINASE REGULATORY CHAIN"/>
    <property type="match status" value="1"/>
</dbReference>
<dbReference type="PANTHER" id="PTHR11635:SF152">
    <property type="entry name" value="CAMP-DEPENDENT PROTEIN KINASE TYPE I REGULATORY SUBUNIT-RELATED"/>
    <property type="match status" value="1"/>
</dbReference>
<reference evidence="2" key="1">
    <citation type="submission" date="2022-08" db="EMBL/GenBank/DDBJ databases">
        <title>Genomic Encyclopedia of Type Strains, Phase III (KMG-III): the genomes of soil and plant-associated and newly described type strains.</title>
        <authorList>
            <person name="Whitman W."/>
        </authorList>
    </citation>
    <scope>NUCLEOTIDE SEQUENCE</scope>
    <source>
        <strain evidence="2">HMT 1</strain>
    </source>
</reference>
<dbReference type="InterPro" id="IPR050503">
    <property type="entry name" value="cAMP-dep_PK_reg_su-like"/>
</dbReference>
<dbReference type="Pfam" id="PF00027">
    <property type="entry name" value="cNMP_binding"/>
    <property type="match status" value="2"/>
</dbReference>
<gene>
    <name evidence="2" type="ORF">J2T55_001172</name>
</gene>
<dbReference type="GO" id="GO:0004862">
    <property type="term" value="F:cAMP-dependent protein kinase inhibitor activity"/>
    <property type="evidence" value="ECO:0007669"/>
    <property type="project" value="TreeGrafter"/>
</dbReference>
<dbReference type="AlphaFoldDB" id="A0AAE3HJY7"/>
<dbReference type="Proteomes" id="UP001204445">
    <property type="component" value="Unassembled WGS sequence"/>
</dbReference>
<dbReference type="SMART" id="SM00100">
    <property type="entry name" value="cNMP"/>
    <property type="match status" value="2"/>
</dbReference>
<dbReference type="InterPro" id="IPR000595">
    <property type="entry name" value="cNMP-bd_dom"/>
</dbReference>
<dbReference type="CDD" id="cd00038">
    <property type="entry name" value="CAP_ED"/>
    <property type="match status" value="2"/>
</dbReference>
<dbReference type="RefSeq" id="WP_259054768.1">
    <property type="nucleotide sequence ID" value="NZ_JANUCT010000006.1"/>
</dbReference>
<evidence type="ECO:0000259" key="1">
    <source>
        <dbReference type="PROSITE" id="PS50042"/>
    </source>
</evidence>
<organism evidence="2 3">
    <name type="scientific">Methylohalomonas lacus</name>
    <dbReference type="NCBI Taxonomy" id="398773"/>
    <lineage>
        <taxon>Bacteria</taxon>
        <taxon>Pseudomonadati</taxon>
        <taxon>Pseudomonadota</taxon>
        <taxon>Gammaproteobacteria</taxon>
        <taxon>Methylohalomonadales</taxon>
        <taxon>Methylohalomonadaceae</taxon>
        <taxon>Methylohalomonas</taxon>
    </lineage>
</organism>
<dbReference type="InterPro" id="IPR014710">
    <property type="entry name" value="RmlC-like_jellyroll"/>
</dbReference>
<feature type="domain" description="Cyclic nucleotide-binding" evidence="1">
    <location>
        <begin position="19"/>
        <end position="121"/>
    </location>
</feature>
<dbReference type="GO" id="GO:0005952">
    <property type="term" value="C:cAMP-dependent protein kinase complex"/>
    <property type="evidence" value="ECO:0007669"/>
    <property type="project" value="InterPro"/>
</dbReference>
<dbReference type="InterPro" id="IPR018490">
    <property type="entry name" value="cNMP-bd_dom_sf"/>
</dbReference>
<name>A0AAE3HJY7_9GAMM</name>
<keyword evidence="3" id="KW-1185">Reference proteome</keyword>
<accession>A0AAE3HJY7</accession>
<protein>
    <submittedName>
        <fullName evidence="2">CRP-like cAMP-binding protein</fullName>
    </submittedName>
</protein>
<dbReference type="GO" id="GO:0030552">
    <property type="term" value="F:cAMP binding"/>
    <property type="evidence" value="ECO:0007669"/>
    <property type="project" value="TreeGrafter"/>
</dbReference>
<evidence type="ECO:0000313" key="3">
    <source>
        <dbReference type="Proteomes" id="UP001204445"/>
    </source>
</evidence>
<sequence length="294" mass="33416">MMTKTEIAAILKSLRNIPLFHSLNDAELRAILEAPENRIEDFAAKKLIIREAELGDCMYVIIDGSVEVMVRGESGGREITIATLHNGDFFGEQALLPGGTGRRNATVRALYDCRLFRIAKKHVLLHVQQDENDEEESEALTMSSYLDRPEDDDIKKLLKSMRLFRSLKPQEISNFRDWAEVVDVGPGDFVIKENQPGDYLYVVLDGSVEIFLLDTDGKIVTLAEHKRGNYFGEQALMPDSDGKRNAYVRMEQQGRLLKIPKQYFRLLLDRDSKLAETLSKIGKLQKDVNTKLIE</sequence>
<evidence type="ECO:0000313" key="2">
    <source>
        <dbReference type="EMBL" id="MCS3903155.1"/>
    </source>
</evidence>
<dbReference type="PROSITE" id="PS50042">
    <property type="entry name" value="CNMP_BINDING_3"/>
    <property type="match status" value="2"/>
</dbReference>
<comment type="caution">
    <text evidence="2">The sequence shown here is derived from an EMBL/GenBank/DDBJ whole genome shotgun (WGS) entry which is preliminary data.</text>
</comment>
<dbReference type="SUPFAM" id="SSF51206">
    <property type="entry name" value="cAMP-binding domain-like"/>
    <property type="match status" value="2"/>
</dbReference>
<dbReference type="Gene3D" id="2.60.120.10">
    <property type="entry name" value="Jelly Rolls"/>
    <property type="match status" value="2"/>
</dbReference>
<feature type="domain" description="Cyclic nucleotide-binding" evidence="1">
    <location>
        <begin position="163"/>
        <end position="268"/>
    </location>
</feature>
<dbReference type="EMBL" id="JANUCT010000006">
    <property type="protein sequence ID" value="MCS3903155.1"/>
    <property type="molecule type" value="Genomic_DNA"/>
</dbReference>
<proteinExistence type="predicted"/>
<dbReference type="GO" id="GO:0005829">
    <property type="term" value="C:cytosol"/>
    <property type="evidence" value="ECO:0007669"/>
    <property type="project" value="TreeGrafter"/>
</dbReference>
<dbReference type="GO" id="GO:0034236">
    <property type="term" value="F:protein kinase A catalytic subunit binding"/>
    <property type="evidence" value="ECO:0007669"/>
    <property type="project" value="TreeGrafter"/>
</dbReference>